<evidence type="ECO:0000313" key="5">
    <source>
        <dbReference type="RefSeq" id="XP_055866369.1"/>
    </source>
</evidence>
<name>A0A9W2YUG3_BIOGL</name>
<dbReference type="RefSeq" id="XP_055866368.1">
    <property type="nucleotide sequence ID" value="XM_056010393.1"/>
</dbReference>
<gene>
    <name evidence="2 3 4 5" type="primary">LOC106075685</name>
</gene>
<accession>A0A9W2YUG3</accession>
<dbReference type="AlphaFoldDB" id="A0A9W2YUG3"/>
<dbReference type="RefSeq" id="XP_055866366.1">
    <property type="nucleotide sequence ID" value="XM_056010391.1"/>
</dbReference>
<evidence type="ECO:0000313" key="4">
    <source>
        <dbReference type="RefSeq" id="XP_055866368.1"/>
    </source>
</evidence>
<dbReference type="GeneID" id="106075685"/>
<sequence length="393" mass="45081">MSCKRKIQTDRKVSKRLTTEKKSTDLCFPQDTYGLNVCLKDQTDLADFSSLGDKNQDTYSHHFISDQFKVQLDDVEGPLIGDHETQESEGGEADLHKYLVDCKKNPGHRQFLDVETFTLKHLPEGFQDNDLYEYIKVTADLTVRVDVRKISPNRPKFWPKTTRPYPFSNMRERSNLRTGSGRVWNVNKFQDGVTQDGGYGGTAYTKCWCRKCKGSNSPSNVWWEFEVTTATHVVFDDIEVNHTTLRLFYDRDDSPVVSVDKVSVDYVNIEYDMCWLKCVTCDTTLGNKLMEMFKHFVKVWRKVWNKYIDARSPQKLTFIVSHPHGCSKQVSVGQWKDRLKVGLRSKFTYTTCTCPGSSGAHVHCLGYSDWTWSDLVHSGSFKSGLNYSGAGRV</sequence>
<dbReference type="RefSeq" id="XP_055866369.1">
    <property type="nucleotide sequence ID" value="XM_056010394.1"/>
</dbReference>
<proteinExistence type="predicted"/>
<keyword evidence="1" id="KW-1185">Reference proteome</keyword>
<evidence type="ECO:0000313" key="1">
    <source>
        <dbReference type="Proteomes" id="UP001165740"/>
    </source>
</evidence>
<reference evidence="2 3" key="1">
    <citation type="submission" date="2025-04" db="UniProtKB">
        <authorList>
            <consortium name="RefSeq"/>
        </authorList>
    </citation>
    <scope>IDENTIFICATION</scope>
</reference>
<evidence type="ECO:0000313" key="3">
    <source>
        <dbReference type="RefSeq" id="XP_055866367.1"/>
    </source>
</evidence>
<dbReference type="Proteomes" id="UP001165740">
    <property type="component" value="Chromosome 14"/>
</dbReference>
<protein>
    <submittedName>
        <fullName evidence="2 3">Uncharacterized protein LOC106075685</fullName>
    </submittedName>
</protein>
<evidence type="ECO:0000313" key="2">
    <source>
        <dbReference type="RefSeq" id="XP_055866366.1"/>
    </source>
</evidence>
<dbReference type="RefSeq" id="XP_055866367.1">
    <property type="nucleotide sequence ID" value="XM_056010392.1"/>
</dbReference>
<organism evidence="1 3">
    <name type="scientific">Biomphalaria glabrata</name>
    <name type="common">Bloodfluke planorb</name>
    <name type="synonym">Freshwater snail</name>
    <dbReference type="NCBI Taxonomy" id="6526"/>
    <lineage>
        <taxon>Eukaryota</taxon>
        <taxon>Metazoa</taxon>
        <taxon>Spiralia</taxon>
        <taxon>Lophotrochozoa</taxon>
        <taxon>Mollusca</taxon>
        <taxon>Gastropoda</taxon>
        <taxon>Heterobranchia</taxon>
        <taxon>Euthyneura</taxon>
        <taxon>Panpulmonata</taxon>
        <taxon>Hygrophila</taxon>
        <taxon>Lymnaeoidea</taxon>
        <taxon>Planorbidae</taxon>
        <taxon>Biomphalaria</taxon>
    </lineage>
</organism>